<keyword evidence="4" id="KW-1185">Reference proteome</keyword>
<dbReference type="GO" id="GO:0000324">
    <property type="term" value="C:fungal-type vacuole"/>
    <property type="evidence" value="ECO:0007669"/>
    <property type="project" value="TreeGrafter"/>
</dbReference>
<feature type="transmembrane region" description="Helical" evidence="2">
    <location>
        <begin position="228"/>
        <end position="248"/>
    </location>
</feature>
<feature type="region of interest" description="Disordered" evidence="1">
    <location>
        <begin position="1"/>
        <end position="78"/>
    </location>
</feature>
<feature type="transmembrane region" description="Helical" evidence="2">
    <location>
        <begin position="352"/>
        <end position="376"/>
    </location>
</feature>
<dbReference type="Proteomes" id="UP001147746">
    <property type="component" value="Unassembled WGS sequence"/>
</dbReference>
<keyword evidence="2" id="KW-0812">Transmembrane</keyword>
<feature type="compositionally biased region" description="Polar residues" evidence="1">
    <location>
        <begin position="1"/>
        <end position="11"/>
    </location>
</feature>
<protein>
    <recommendedName>
        <fullName evidence="5">Regulator of phospholipase D SRF1</fullName>
    </recommendedName>
</protein>
<comment type="caution">
    <text evidence="3">The sequence shown here is derived from an EMBL/GenBank/DDBJ whole genome shotgun (WGS) entry which is preliminary data.</text>
</comment>
<dbReference type="AlphaFoldDB" id="A0A9W9QD37"/>
<keyword evidence="2" id="KW-1133">Transmembrane helix</keyword>
<evidence type="ECO:0008006" key="5">
    <source>
        <dbReference type="Google" id="ProtNLM"/>
    </source>
</evidence>
<feature type="transmembrane region" description="Helical" evidence="2">
    <location>
        <begin position="260"/>
        <end position="280"/>
    </location>
</feature>
<organism evidence="3 4">
    <name type="scientific">Penicillium atrosanguineum</name>
    <dbReference type="NCBI Taxonomy" id="1132637"/>
    <lineage>
        <taxon>Eukaryota</taxon>
        <taxon>Fungi</taxon>
        <taxon>Dikarya</taxon>
        <taxon>Ascomycota</taxon>
        <taxon>Pezizomycotina</taxon>
        <taxon>Eurotiomycetes</taxon>
        <taxon>Eurotiomycetidae</taxon>
        <taxon>Eurotiales</taxon>
        <taxon>Aspergillaceae</taxon>
        <taxon>Penicillium</taxon>
    </lineage>
</organism>
<gene>
    <name evidence="3" type="ORF">N7476_001268</name>
</gene>
<keyword evidence="2" id="KW-0472">Membrane</keyword>
<dbReference type="PANTHER" id="PTHR36819">
    <property type="entry name" value="REGULATOR OF PHOSPHOLIPASE D SRF1"/>
    <property type="match status" value="1"/>
</dbReference>
<dbReference type="OrthoDB" id="2589563at2759"/>
<evidence type="ECO:0000256" key="2">
    <source>
        <dbReference type="SAM" id="Phobius"/>
    </source>
</evidence>
<accession>A0A9W9QD37</accession>
<reference evidence="3" key="1">
    <citation type="submission" date="2022-12" db="EMBL/GenBank/DDBJ databases">
        <authorList>
            <person name="Petersen C."/>
        </authorList>
    </citation>
    <scope>NUCLEOTIDE SEQUENCE</scope>
    <source>
        <strain evidence="3">IBT 21472</strain>
    </source>
</reference>
<sequence>MDATNSFQPDSGTGRIFNETLSEKVPSGFESSTLHSNHLTVDTQAGALRNAHADSPATAPRTPDRQPHAEPAKSQHFTLRTLPPWIRSVEAAADDGEEAQASDRLLPSEPNDARVAQHNYAPHITSRQEYSLWGERALFDGSRTPSQARESRWKTFSRTIQYPRGSEGEIKEVTPEWMNDNLGDYSGLWRGNLLEGDSPEYPLHNHGRREIWFKRFHSQLLRSPIVPLILRMTVWSFSLSALALGGSIQHMASKGDRSEGPSALMAIIVDAVALVYLLYITFDEYTSKPLGLRSPSAKARLILLDLFFIVFDSANLSLAFDSLSNVTGSCTEADINSKINPQNNAICGRQKALASVLLIALLGWLMTFALSVLRLVERVQR</sequence>
<dbReference type="InterPro" id="IPR037737">
    <property type="entry name" value="Srf1"/>
</dbReference>
<evidence type="ECO:0000313" key="3">
    <source>
        <dbReference type="EMBL" id="KAJ5331485.1"/>
    </source>
</evidence>
<feature type="compositionally biased region" description="Basic and acidic residues" evidence="1">
    <location>
        <begin position="62"/>
        <end position="73"/>
    </location>
</feature>
<feature type="compositionally biased region" description="Polar residues" evidence="1">
    <location>
        <begin position="29"/>
        <end position="43"/>
    </location>
</feature>
<dbReference type="PANTHER" id="PTHR36819:SF1">
    <property type="entry name" value="REGULATOR OF PHOSPHOLIPASE D SRF1"/>
    <property type="match status" value="1"/>
</dbReference>
<evidence type="ECO:0000313" key="4">
    <source>
        <dbReference type="Proteomes" id="UP001147746"/>
    </source>
</evidence>
<evidence type="ECO:0000256" key="1">
    <source>
        <dbReference type="SAM" id="MobiDB-lite"/>
    </source>
</evidence>
<dbReference type="GO" id="GO:0071944">
    <property type="term" value="C:cell periphery"/>
    <property type="evidence" value="ECO:0007669"/>
    <property type="project" value="TreeGrafter"/>
</dbReference>
<dbReference type="EMBL" id="JAPZBO010000001">
    <property type="protein sequence ID" value="KAJ5331485.1"/>
    <property type="molecule type" value="Genomic_DNA"/>
</dbReference>
<proteinExistence type="predicted"/>
<reference evidence="3" key="2">
    <citation type="journal article" date="2023" name="IMA Fungus">
        <title>Comparative genomic study of the Penicillium genus elucidates a diverse pangenome and 15 lateral gene transfer events.</title>
        <authorList>
            <person name="Petersen C."/>
            <person name="Sorensen T."/>
            <person name="Nielsen M.R."/>
            <person name="Sondergaard T.E."/>
            <person name="Sorensen J.L."/>
            <person name="Fitzpatrick D.A."/>
            <person name="Frisvad J.C."/>
            <person name="Nielsen K.L."/>
        </authorList>
    </citation>
    <scope>NUCLEOTIDE SEQUENCE</scope>
    <source>
        <strain evidence="3">IBT 21472</strain>
    </source>
</reference>
<name>A0A9W9QD37_9EURO</name>